<evidence type="ECO:0000256" key="1">
    <source>
        <dbReference type="SAM" id="MobiDB-lite"/>
    </source>
</evidence>
<dbReference type="Proteomes" id="UP000187406">
    <property type="component" value="Unassembled WGS sequence"/>
</dbReference>
<dbReference type="EMBL" id="BDDD01000011">
    <property type="protein sequence ID" value="GAV57020.1"/>
    <property type="molecule type" value="Genomic_DNA"/>
</dbReference>
<organism evidence="2 3">
    <name type="scientific">Cephalotus follicularis</name>
    <name type="common">Albany pitcher plant</name>
    <dbReference type="NCBI Taxonomy" id="3775"/>
    <lineage>
        <taxon>Eukaryota</taxon>
        <taxon>Viridiplantae</taxon>
        <taxon>Streptophyta</taxon>
        <taxon>Embryophyta</taxon>
        <taxon>Tracheophyta</taxon>
        <taxon>Spermatophyta</taxon>
        <taxon>Magnoliopsida</taxon>
        <taxon>eudicotyledons</taxon>
        <taxon>Gunneridae</taxon>
        <taxon>Pentapetalae</taxon>
        <taxon>rosids</taxon>
        <taxon>fabids</taxon>
        <taxon>Oxalidales</taxon>
        <taxon>Cephalotaceae</taxon>
        <taxon>Cephalotus</taxon>
    </lineage>
</organism>
<dbReference type="Pfam" id="PF05553">
    <property type="entry name" value="DUF761"/>
    <property type="match status" value="1"/>
</dbReference>
<keyword evidence="3" id="KW-1185">Reference proteome</keyword>
<gene>
    <name evidence="2" type="ORF">CFOL_v3_00559</name>
</gene>
<dbReference type="PANTHER" id="PTHR36378:SF1">
    <property type="entry name" value="COTTON FIBER PROTEIN"/>
    <property type="match status" value="1"/>
</dbReference>
<protein>
    <submittedName>
        <fullName evidence="2">DUF761 domain-containing protein</fullName>
    </submittedName>
</protein>
<dbReference type="STRING" id="3775.A0A1Q3AN09"/>
<name>A0A1Q3AN09_CEPFO</name>
<accession>A0A1Q3AN09</accession>
<reference evidence="3" key="1">
    <citation type="submission" date="2016-04" db="EMBL/GenBank/DDBJ databases">
        <title>Cephalotus genome sequencing.</title>
        <authorList>
            <person name="Fukushima K."/>
            <person name="Hasebe M."/>
            <person name="Fang X."/>
        </authorList>
    </citation>
    <scope>NUCLEOTIDE SEQUENCE [LARGE SCALE GENOMIC DNA]</scope>
    <source>
        <strain evidence="3">cv. St1</strain>
    </source>
</reference>
<feature type="region of interest" description="Disordered" evidence="1">
    <location>
        <begin position="138"/>
        <end position="166"/>
    </location>
</feature>
<sequence>MEAKSETAIIIKATTQDIKKDVINSHHGLPKRKRGPMQFVRVALYMLRKKSGKSSKSIHVDVAANDILKNLVGSMRPLHLQSDQSPPTCIEPVAVAPKPEPEIIEEVFTPPMSPCVSNETSSSSVASSVDSMSRYASAVNLEDLDKNNDSDDEEEEGHVYGNNGGDEMIDVKAEEFIARFYEQMRLQTLGY</sequence>
<evidence type="ECO:0000313" key="2">
    <source>
        <dbReference type="EMBL" id="GAV57020.1"/>
    </source>
</evidence>
<dbReference type="InterPro" id="IPR008480">
    <property type="entry name" value="DUF761_pln"/>
</dbReference>
<comment type="caution">
    <text evidence="2">The sequence shown here is derived from an EMBL/GenBank/DDBJ whole genome shotgun (WGS) entry which is preliminary data.</text>
</comment>
<dbReference type="InParanoid" id="A0A1Q3AN09"/>
<dbReference type="PANTHER" id="PTHR36378">
    <property type="entry name" value="COTTON FIBER PROTEIN"/>
    <property type="match status" value="1"/>
</dbReference>
<dbReference type="AlphaFoldDB" id="A0A1Q3AN09"/>
<evidence type="ECO:0000313" key="3">
    <source>
        <dbReference type="Proteomes" id="UP000187406"/>
    </source>
</evidence>
<proteinExistence type="predicted"/>
<dbReference type="OrthoDB" id="1926607at2759"/>